<dbReference type="InterPro" id="IPR036942">
    <property type="entry name" value="Beta-barrel_TonB_sf"/>
</dbReference>
<dbReference type="InterPro" id="IPR010917">
    <property type="entry name" value="TonB_rcpt_CS"/>
</dbReference>
<evidence type="ECO:0000256" key="1">
    <source>
        <dbReference type="ARBA" id="ARBA00004571"/>
    </source>
</evidence>
<dbReference type="Pfam" id="PF00593">
    <property type="entry name" value="TonB_dep_Rec_b-barrel"/>
    <property type="match status" value="1"/>
</dbReference>
<comment type="similarity">
    <text evidence="11">Belongs to the TonB-dependent receptor family.</text>
</comment>
<keyword evidence="5 11" id="KW-0812">Transmembrane</keyword>
<keyword evidence="9 11" id="KW-0472">Membrane</keyword>
<evidence type="ECO:0000313" key="15">
    <source>
        <dbReference type="Proteomes" id="UP001501757"/>
    </source>
</evidence>
<keyword evidence="8" id="KW-0798">TonB box</keyword>
<dbReference type="Gene3D" id="2.40.170.20">
    <property type="entry name" value="TonB-dependent receptor, beta-barrel domain"/>
    <property type="match status" value="1"/>
</dbReference>
<keyword evidence="2 11" id="KW-0813">Transport</keyword>
<dbReference type="PROSITE" id="PS01156">
    <property type="entry name" value="TONB_DEPENDENT_REC_2"/>
    <property type="match status" value="1"/>
</dbReference>
<comment type="subcellular location">
    <subcellularLocation>
        <location evidence="1 11">Cell outer membrane</location>
        <topology evidence="1 11">Multi-pass membrane protein</topology>
    </subcellularLocation>
</comment>
<dbReference type="PROSITE" id="PS52016">
    <property type="entry name" value="TONB_DEPENDENT_REC_3"/>
    <property type="match status" value="1"/>
</dbReference>
<dbReference type="PANTHER" id="PTHR32552:SF81">
    <property type="entry name" value="TONB-DEPENDENT OUTER MEMBRANE RECEPTOR"/>
    <property type="match status" value="1"/>
</dbReference>
<evidence type="ECO:0000256" key="3">
    <source>
        <dbReference type="ARBA" id="ARBA00022452"/>
    </source>
</evidence>
<feature type="domain" description="TonB-dependent receptor-like beta-barrel" evidence="13">
    <location>
        <begin position="17"/>
        <end position="298"/>
    </location>
</feature>
<evidence type="ECO:0000256" key="6">
    <source>
        <dbReference type="ARBA" id="ARBA00023004"/>
    </source>
</evidence>
<evidence type="ECO:0000256" key="8">
    <source>
        <dbReference type="ARBA" id="ARBA00023077"/>
    </source>
</evidence>
<dbReference type="EMBL" id="BAAAEI010000006">
    <property type="protein sequence ID" value="GAA0348230.1"/>
    <property type="molecule type" value="Genomic_DNA"/>
</dbReference>
<feature type="short sequence motif" description="TonB C-terminal box" evidence="12">
    <location>
        <begin position="316"/>
        <end position="333"/>
    </location>
</feature>
<dbReference type="PANTHER" id="PTHR32552">
    <property type="entry name" value="FERRICHROME IRON RECEPTOR-RELATED"/>
    <property type="match status" value="1"/>
</dbReference>
<keyword evidence="3 11" id="KW-1134">Transmembrane beta strand</keyword>
<name>A0ABN0WW14_9ALTE</name>
<evidence type="ECO:0000256" key="10">
    <source>
        <dbReference type="ARBA" id="ARBA00023237"/>
    </source>
</evidence>
<protein>
    <recommendedName>
        <fullName evidence="13">TonB-dependent receptor-like beta-barrel domain-containing protein</fullName>
    </recommendedName>
</protein>
<organism evidence="14 15">
    <name type="scientific">Bowmanella denitrificans</name>
    <dbReference type="NCBI Taxonomy" id="366582"/>
    <lineage>
        <taxon>Bacteria</taxon>
        <taxon>Pseudomonadati</taxon>
        <taxon>Pseudomonadota</taxon>
        <taxon>Gammaproteobacteria</taxon>
        <taxon>Alteromonadales</taxon>
        <taxon>Alteromonadaceae</taxon>
        <taxon>Bowmanella</taxon>
    </lineage>
</organism>
<accession>A0ABN0WW14</accession>
<comment type="caution">
    <text evidence="14">The sequence shown here is derived from an EMBL/GenBank/DDBJ whole genome shotgun (WGS) entry which is preliminary data.</text>
</comment>
<evidence type="ECO:0000256" key="12">
    <source>
        <dbReference type="PROSITE-ProRule" id="PRU10144"/>
    </source>
</evidence>
<evidence type="ECO:0000256" key="7">
    <source>
        <dbReference type="ARBA" id="ARBA00023065"/>
    </source>
</evidence>
<evidence type="ECO:0000256" key="9">
    <source>
        <dbReference type="ARBA" id="ARBA00023136"/>
    </source>
</evidence>
<keyword evidence="15" id="KW-1185">Reference proteome</keyword>
<keyword evidence="4" id="KW-0410">Iron transport</keyword>
<dbReference type="Proteomes" id="UP001501757">
    <property type="component" value="Unassembled WGS sequence"/>
</dbReference>
<evidence type="ECO:0000313" key="14">
    <source>
        <dbReference type="EMBL" id="GAA0348230.1"/>
    </source>
</evidence>
<reference evidence="14 15" key="1">
    <citation type="journal article" date="2019" name="Int. J. Syst. Evol. Microbiol.">
        <title>The Global Catalogue of Microorganisms (GCM) 10K type strain sequencing project: providing services to taxonomists for standard genome sequencing and annotation.</title>
        <authorList>
            <consortium name="The Broad Institute Genomics Platform"/>
            <consortium name="The Broad Institute Genome Sequencing Center for Infectious Disease"/>
            <person name="Wu L."/>
            <person name="Ma J."/>
        </authorList>
    </citation>
    <scope>NUCLEOTIDE SEQUENCE [LARGE SCALE GENOMIC DNA]</scope>
    <source>
        <strain evidence="14 15">JCM 13378</strain>
    </source>
</reference>
<dbReference type="InterPro" id="IPR000531">
    <property type="entry name" value="Beta-barrel_TonB"/>
</dbReference>
<evidence type="ECO:0000256" key="11">
    <source>
        <dbReference type="PROSITE-ProRule" id="PRU01360"/>
    </source>
</evidence>
<evidence type="ECO:0000259" key="13">
    <source>
        <dbReference type="Pfam" id="PF00593"/>
    </source>
</evidence>
<dbReference type="InterPro" id="IPR039426">
    <property type="entry name" value="TonB-dep_rcpt-like"/>
</dbReference>
<keyword evidence="7" id="KW-0406">Ion transport</keyword>
<keyword evidence="10 11" id="KW-0998">Cell outer membrane</keyword>
<gene>
    <name evidence="14" type="ORF">GCM10009092_10770</name>
</gene>
<evidence type="ECO:0000256" key="2">
    <source>
        <dbReference type="ARBA" id="ARBA00022448"/>
    </source>
</evidence>
<keyword evidence="6" id="KW-0408">Iron</keyword>
<sequence>MLNDQPGNDCFVREQLRTAADTTNQFYGAFFQDEISLSERLTLTVGARYDEFKRNIDFSVIAALPDLQNAEGRSEAVSPKAALAYQLDSGLVYASYGRGFNSNFGPVWQWEPDRYARDEAPTFIDSYELGWKGQTQNKQLSWETALFYLRQTDRRIFIDNPDPEGPPTLATTGQKYSSRGLEAAVRYRPVRSTELLVNYTYLAPEWDELILAGSFGAPDTNFSGNTPQGVPGHIVYAEVSHEFSEQWHGSLSYEWYSDYFVDLSNSIKTGQYSLMNLSVSWFPINNPDLAFDLSVTNVLDEDYFFYFAGSRSAVTNVTPGVPRQIRLGTKVRF</sequence>
<proteinExistence type="inferred from homology"/>
<evidence type="ECO:0000256" key="4">
    <source>
        <dbReference type="ARBA" id="ARBA00022496"/>
    </source>
</evidence>
<dbReference type="SUPFAM" id="SSF56935">
    <property type="entry name" value="Porins"/>
    <property type="match status" value="1"/>
</dbReference>
<evidence type="ECO:0000256" key="5">
    <source>
        <dbReference type="ARBA" id="ARBA00022692"/>
    </source>
</evidence>